<dbReference type="EMBL" id="BMXA01000004">
    <property type="protein sequence ID" value="GHA14390.1"/>
    <property type="molecule type" value="Genomic_DNA"/>
</dbReference>
<dbReference type="PRINTS" id="PR01805">
    <property type="entry name" value="VACJLIPOPROT"/>
</dbReference>
<dbReference type="Pfam" id="PF04333">
    <property type="entry name" value="MlaA"/>
    <property type="match status" value="1"/>
</dbReference>
<evidence type="ECO:0000313" key="5">
    <source>
        <dbReference type="Proteomes" id="UP000614811"/>
    </source>
</evidence>
<dbReference type="PANTHER" id="PTHR30035">
    <property type="entry name" value="LIPOPROTEIN VACJ-RELATED"/>
    <property type="match status" value="1"/>
</dbReference>
<reference evidence="4" key="2">
    <citation type="submission" date="2020-09" db="EMBL/GenBank/DDBJ databases">
        <authorList>
            <person name="Sun Q."/>
            <person name="Kim S."/>
        </authorList>
    </citation>
    <scope>NUCLEOTIDE SEQUENCE</scope>
    <source>
        <strain evidence="4">KCTC 12711</strain>
    </source>
</reference>
<proteinExistence type="inferred from homology"/>
<dbReference type="PROSITE" id="PS51257">
    <property type="entry name" value="PROKAR_LIPOPROTEIN"/>
    <property type="match status" value="1"/>
</dbReference>
<dbReference type="Proteomes" id="UP000614811">
    <property type="component" value="Unassembled WGS sequence"/>
</dbReference>
<feature type="chain" id="PRO_5037263898" evidence="3">
    <location>
        <begin position="25"/>
        <end position="252"/>
    </location>
</feature>
<accession>A0A918VQJ6</accession>
<keyword evidence="5" id="KW-1185">Reference proteome</keyword>
<gene>
    <name evidence="4" type="primary">vacJ</name>
    <name evidence="4" type="ORF">GCM10008090_25210</name>
</gene>
<name>A0A918VQJ6_9GAMM</name>
<dbReference type="GO" id="GO:0016020">
    <property type="term" value="C:membrane"/>
    <property type="evidence" value="ECO:0007669"/>
    <property type="project" value="InterPro"/>
</dbReference>
<dbReference type="GO" id="GO:0120010">
    <property type="term" value="P:intermembrane phospholipid transfer"/>
    <property type="evidence" value="ECO:0007669"/>
    <property type="project" value="TreeGrafter"/>
</dbReference>
<feature type="signal peptide" evidence="3">
    <location>
        <begin position="1"/>
        <end position="24"/>
    </location>
</feature>
<comment type="caution">
    <text evidence="4">The sequence shown here is derived from an EMBL/GenBank/DDBJ whole genome shotgun (WGS) entry which is preliminary data.</text>
</comment>
<evidence type="ECO:0000256" key="1">
    <source>
        <dbReference type="ARBA" id="ARBA00010634"/>
    </source>
</evidence>
<sequence>MRLNTRSLSFLRIPVVMGTLVALTACSTLSVNDDPYKHVSADPLEGFNRKAHAFNDLADRAILRPTAKVYDTVVPEPAQQGVSHFFGNLREPVNLINNLLQGKFDGALHSTYRFVVNSTVGVFGLFDVASSYEVEARREDLGQTLAAWGVKPGPYIVIPFLGPSNLRDGTARAVGTFGYYPINELSDDTSVRLGLAALDIVDTRARFLGTDDVLNRQLDPYLFLKSAYESTRINAIYDGNPPQPSDEEEFDF</sequence>
<dbReference type="InterPro" id="IPR007428">
    <property type="entry name" value="MlaA"/>
</dbReference>
<evidence type="ECO:0000256" key="2">
    <source>
        <dbReference type="ARBA" id="ARBA00022729"/>
    </source>
</evidence>
<dbReference type="AlphaFoldDB" id="A0A918VQJ6"/>
<keyword evidence="2 3" id="KW-0732">Signal</keyword>
<reference evidence="4" key="1">
    <citation type="journal article" date="2014" name="Int. J. Syst. Evol. Microbiol.">
        <title>Complete genome sequence of Corynebacterium casei LMG S-19264T (=DSM 44701T), isolated from a smear-ripened cheese.</title>
        <authorList>
            <consortium name="US DOE Joint Genome Institute (JGI-PGF)"/>
            <person name="Walter F."/>
            <person name="Albersmeier A."/>
            <person name="Kalinowski J."/>
            <person name="Ruckert C."/>
        </authorList>
    </citation>
    <scope>NUCLEOTIDE SEQUENCE</scope>
    <source>
        <strain evidence="4">KCTC 12711</strain>
    </source>
</reference>
<comment type="similarity">
    <text evidence="1">Belongs to the MlaA family.</text>
</comment>
<protein>
    <submittedName>
        <fullName evidence="4">ABC transporter</fullName>
    </submittedName>
</protein>
<dbReference type="PANTHER" id="PTHR30035:SF3">
    <property type="entry name" value="INTERMEMBRANE PHOSPHOLIPID TRANSPORT SYSTEM LIPOPROTEIN MLAA"/>
    <property type="match status" value="1"/>
</dbReference>
<organism evidence="4 5">
    <name type="scientific">Arenicella chitinivorans</name>
    <dbReference type="NCBI Taxonomy" id="1329800"/>
    <lineage>
        <taxon>Bacteria</taxon>
        <taxon>Pseudomonadati</taxon>
        <taxon>Pseudomonadota</taxon>
        <taxon>Gammaproteobacteria</taxon>
        <taxon>Arenicellales</taxon>
        <taxon>Arenicellaceae</taxon>
        <taxon>Arenicella</taxon>
    </lineage>
</organism>
<evidence type="ECO:0000256" key="3">
    <source>
        <dbReference type="SAM" id="SignalP"/>
    </source>
</evidence>
<dbReference type="RefSeq" id="WP_189401788.1">
    <property type="nucleotide sequence ID" value="NZ_BMXA01000004.1"/>
</dbReference>
<evidence type="ECO:0000313" key="4">
    <source>
        <dbReference type="EMBL" id="GHA14390.1"/>
    </source>
</evidence>